<evidence type="ECO:0000313" key="2">
    <source>
        <dbReference type="Proteomes" id="UP001060085"/>
    </source>
</evidence>
<keyword evidence="2" id="KW-1185">Reference proteome</keyword>
<reference evidence="2" key="1">
    <citation type="journal article" date="2023" name="Nat. Plants">
        <title>Single-cell RNA sequencing provides a high-resolution roadmap for understanding the multicellular compartmentation of specialized metabolism.</title>
        <authorList>
            <person name="Sun S."/>
            <person name="Shen X."/>
            <person name="Li Y."/>
            <person name="Li Y."/>
            <person name="Wang S."/>
            <person name="Li R."/>
            <person name="Zhang H."/>
            <person name="Shen G."/>
            <person name="Guo B."/>
            <person name="Wei J."/>
            <person name="Xu J."/>
            <person name="St-Pierre B."/>
            <person name="Chen S."/>
            <person name="Sun C."/>
        </authorList>
    </citation>
    <scope>NUCLEOTIDE SEQUENCE [LARGE SCALE GENOMIC DNA]</scope>
</reference>
<comment type="caution">
    <text evidence="1">The sequence shown here is derived from an EMBL/GenBank/DDBJ whole genome shotgun (WGS) entry which is preliminary data.</text>
</comment>
<evidence type="ECO:0000313" key="1">
    <source>
        <dbReference type="EMBL" id="KAI5672109.1"/>
    </source>
</evidence>
<name>A0ACC0BHG4_CATRO</name>
<dbReference type="EMBL" id="CM044703">
    <property type="protein sequence ID" value="KAI5672109.1"/>
    <property type="molecule type" value="Genomic_DNA"/>
</dbReference>
<sequence>MGAQPIKTWSLMKQTLRDRFGVGNHKGQDKVKQRKIMESSKGEKSTKNSISILELLYYNLWNKTKSWDEKESTIKELSINHALRFGEVKRMEYFKYIHFKNHNALATNNKEFGKIRFVFDLGGWGRTLTKLRPQNSATQTRRPRIN</sequence>
<protein>
    <submittedName>
        <fullName evidence="1">Uncharacterized protein</fullName>
    </submittedName>
</protein>
<proteinExistence type="predicted"/>
<organism evidence="1 2">
    <name type="scientific">Catharanthus roseus</name>
    <name type="common">Madagascar periwinkle</name>
    <name type="synonym">Vinca rosea</name>
    <dbReference type="NCBI Taxonomy" id="4058"/>
    <lineage>
        <taxon>Eukaryota</taxon>
        <taxon>Viridiplantae</taxon>
        <taxon>Streptophyta</taxon>
        <taxon>Embryophyta</taxon>
        <taxon>Tracheophyta</taxon>
        <taxon>Spermatophyta</taxon>
        <taxon>Magnoliopsida</taxon>
        <taxon>eudicotyledons</taxon>
        <taxon>Gunneridae</taxon>
        <taxon>Pentapetalae</taxon>
        <taxon>asterids</taxon>
        <taxon>lamiids</taxon>
        <taxon>Gentianales</taxon>
        <taxon>Apocynaceae</taxon>
        <taxon>Rauvolfioideae</taxon>
        <taxon>Vinceae</taxon>
        <taxon>Catharanthinae</taxon>
        <taxon>Catharanthus</taxon>
    </lineage>
</organism>
<accession>A0ACC0BHG4</accession>
<gene>
    <name evidence="1" type="ORF">M9H77_12473</name>
</gene>
<dbReference type="Proteomes" id="UP001060085">
    <property type="component" value="Linkage Group LG03"/>
</dbReference>